<comment type="function">
    <text evidence="4">Non catalytic subunit of RNase H2, an endonuclease that specifically degrades the RNA of RNA:DNA hybrids. Participates in DNA replication, possibly by mediating the removal of lagging-strand Okazaki fragment RNA primers during DNA replication. Mediates the excision of single ribonucleotides from DNA:RNA duplexes.</text>
</comment>
<dbReference type="OrthoDB" id="29098at2759"/>
<evidence type="ECO:0000256" key="1">
    <source>
        <dbReference type="ARBA" id="ARBA00004123"/>
    </source>
</evidence>
<evidence type="ECO:0000256" key="2">
    <source>
        <dbReference type="ARBA" id="ARBA00019062"/>
    </source>
</evidence>
<protein>
    <recommendedName>
        <fullName evidence="2">Ribonuclease H2 subunit B</fullName>
    </recommendedName>
    <alternativeName>
        <fullName evidence="5">Ribonuclease HI subunit B</fullName>
    </alternativeName>
</protein>
<feature type="domain" description="Ribonuclease H2 subunit B wHTH" evidence="7">
    <location>
        <begin position="87"/>
        <end position="180"/>
    </location>
</feature>
<organism evidence="9 10">
    <name type="scientific">Protea cynaroides</name>
    <dbReference type="NCBI Taxonomy" id="273540"/>
    <lineage>
        <taxon>Eukaryota</taxon>
        <taxon>Viridiplantae</taxon>
        <taxon>Streptophyta</taxon>
        <taxon>Embryophyta</taxon>
        <taxon>Tracheophyta</taxon>
        <taxon>Spermatophyta</taxon>
        <taxon>Magnoliopsida</taxon>
        <taxon>Proteales</taxon>
        <taxon>Proteaceae</taxon>
        <taxon>Protea</taxon>
    </lineage>
</organism>
<dbReference type="PANTHER" id="PTHR13383">
    <property type="entry name" value="RIBONUCLEASE H2 SUBUNIT B"/>
    <property type="match status" value="1"/>
</dbReference>
<gene>
    <name evidence="9" type="ORF">NE237_029574</name>
</gene>
<dbReference type="Pfam" id="PF09468">
    <property type="entry name" value="RNase_H2-Ydr279"/>
    <property type="match status" value="1"/>
</dbReference>
<dbReference type="InterPro" id="IPR040456">
    <property type="entry name" value="RNase_H2_suB"/>
</dbReference>
<dbReference type="InterPro" id="IPR041195">
    <property type="entry name" value="Rnh202_N"/>
</dbReference>
<sequence length="282" mass="31664">MAWRDGFEETRVLIAPVPDPATTVENGKGSLLSLRHPKSGNPACYFFMNNALQEFHWFKESYRSWFLGDSVCQDGSLHNSTPVDPVFILLPIFEDARMKKGHDQGKFRPLDDIMFVSGYPGYQHLLSIAEDSMKVVCEIKEIGSSKFYRLDDSKVLAWLCYKVDRLKAILPTLDKNYAVQNEQGTLTNAVSLVGEYLKDEPWLKLLCGNLRIDLGEATRKVTAHDVQPTAAESSPGLSHSLPVKSGSDKKTSSSAKQAKKMKIETDSRNIKDMFRRASRRGS</sequence>
<dbReference type="AlphaFoldDB" id="A0A9Q0JV76"/>
<dbReference type="CDD" id="cd09270">
    <property type="entry name" value="RNase_H2-B"/>
    <property type="match status" value="1"/>
</dbReference>
<comment type="subcellular location">
    <subcellularLocation>
        <location evidence="1">Nucleus</location>
    </subcellularLocation>
</comment>
<feature type="compositionally biased region" description="Basic and acidic residues" evidence="6">
    <location>
        <begin position="261"/>
        <end position="275"/>
    </location>
</feature>
<dbReference type="EMBL" id="JAMYWD010000012">
    <property type="protein sequence ID" value="KAJ4952742.1"/>
    <property type="molecule type" value="Genomic_DNA"/>
</dbReference>
<dbReference type="Pfam" id="PF17745">
    <property type="entry name" value="Ydr279_N"/>
    <property type="match status" value="1"/>
</dbReference>
<comment type="caution">
    <text evidence="9">The sequence shown here is derived from an EMBL/GenBank/DDBJ whole genome shotgun (WGS) entry which is preliminary data.</text>
</comment>
<name>A0A9Q0JV76_9MAGN</name>
<evidence type="ECO:0000256" key="3">
    <source>
        <dbReference type="ARBA" id="ARBA00023242"/>
    </source>
</evidence>
<reference evidence="9" key="1">
    <citation type="journal article" date="2023" name="Plant J.">
        <title>The genome of the king protea, Protea cynaroides.</title>
        <authorList>
            <person name="Chang J."/>
            <person name="Duong T.A."/>
            <person name="Schoeman C."/>
            <person name="Ma X."/>
            <person name="Roodt D."/>
            <person name="Barker N."/>
            <person name="Li Z."/>
            <person name="Van de Peer Y."/>
            <person name="Mizrachi E."/>
        </authorList>
    </citation>
    <scope>NUCLEOTIDE SEQUENCE</scope>
    <source>
        <tissue evidence="9">Young leaves</tissue>
    </source>
</reference>
<dbReference type="InterPro" id="IPR019024">
    <property type="entry name" value="RNase_H2_suB_wHTH"/>
</dbReference>
<dbReference type="Gene3D" id="1.10.20.120">
    <property type="match status" value="1"/>
</dbReference>
<dbReference type="PANTHER" id="PTHR13383:SF11">
    <property type="entry name" value="RIBONUCLEASE H2 SUBUNIT B"/>
    <property type="match status" value="1"/>
</dbReference>
<dbReference type="Proteomes" id="UP001141806">
    <property type="component" value="Unassembled WGS sequence"/>
</dbReference>
<dbReference type="GO" id="GO:0005654">
    <property type="term" value="C:nucleoplasm"/>
    <property type="evidence" value="ECO:0007669"/>
    <property type="project" value="TreeGrafter"/>
</dbReference>
<dbReference type="GO" id="GO:0006401">
    <property type="term" value="P:RNA catabolic process"/>
    <property type="evidence" value="ECO:0007669"/>
    <property type="project" value="TreeGrafter"/>
</dbReference>
<dbReference type="Gene3D" id="2.20.25.530">
    <property type="match status" value="1"/>
</dbReference>
<evidence type="ECO:0000313" key="10">
    <source>
        <dbReference type="Proteomes" id="UP001141806"/>
    </source>
</evidence>
<evidence type="ECO:0000313" key="9">
    <source>
        <dbReference type="EMBL" id="KAJ4952742.1"/>
    </source>
</evidence>
<dbReference type="GO" id="GO:0032299">
    <property type="term" value="C:ribonuclease H2 complex"/>
    <property type="evidence" value="ECO:0007669"/>
    <property type="project" value="InterPro"/>
</dbReference>
<accession>A0A9Q0JV76</accession>
<dbReference type="FunFam" id="2.20.25.530:FF:000002">
    <property type="entry name" value="Ribonuclease H2 subunit B"/>
    <property type="match status" value="1"/>
</dbReference>
<evidence type="ECO:0000256" key="4">
    <source>
        <dbReference type="ARBA" id="ARBA00024778"/>
    </source>
</evidence>
<evidence type="ECO:0000259" key="7">
    <source>
        <dbReference type="Pfam" id="PF09468"/>
    </source>
</evidence>
<evidence type="ECO:0000259" key="8">
    <source>
        <dbReference type="Pfam" id="PF17745"/>
    </source>
</evidence>
<feature type="domain" description="Rnh202 triple barrel" evidence="8">
    <location>
        <begin position="29"/>
        <end position="84"/>
    </location>
</feature>
<evidence type="ECO:0000256" key="6">
    <source>
        <dbReference type="SAM" id="MobiDB-lite"/>
    </source>
</evidence>
<evidence type="ECO:0000256" key="5">
    <source>
        <dbReference type="ARBA" id="ARBA00033464"/>
    </source>
</evidence>
<keyword evidence="10" id="KW-1185">Reference proteome</keyword>
<keyword evidence="3" id="KW-0539">Nucleus</keyword>
<feature type="region of interest" description="Disordered" evidence="6">
    <location>
        <begin position="225"/>
        <end position="282"/>
    </location>
</feature>
<proteinExistence type="predicted"/>